<evidence type="ECO:0000256" key="3">
    <source>
        <dbReference type="PIRSR" id="PIRSR037993-1"/>
    </source>
</evidence>
<evidence type="ECO:0000313" key="8">
    <source>
        <dbReference type="EMBL" id="ORX84169.1"/>
    </source>
</evidence>
<name>A0A1Y1XEJ5_9FUNG</name>
<dbReference type="EMBL" id="MCFG01000057">
    <property type="protein sequence ID" value="ORX84169.1"/>
    <property type="molecule type" value="Genomic_DNA"/>
</dbReference>
<evidence type="ECO:0000256" key="2">
    <source>
        <dbReference type="ARBA" id="ARBA00022840"/>
    </source>
</evidence>
<dbReference type="Pfam" id="PF00069">
    <property type="entry name" value="Pkinase"/>
    <property type="match status" value="2"/>
</dbReference>
<dbReference type="PROSITE" id="PS00107">
    <property type="entry name" value="PROTEIN_KINASE_ATP"/>
    <property type="match status" value="1"/>
</dbReference>
<dbReference type="PANTHER" id="PTHR24346:SF72">
    <property type="entry name" value="CAMK PROTEIN KINASE"/>
    <property type="match status" value="1"/>
</dbReference>
<dbReference type="PANTHER" id="PTHR24346">
    <property type="entry name" value="MAP/MICROTUBULE AFFINITY-REGULATING KINASE"/>
    <property type="match status" value="1"/>
</dbReference>
<evidence type="ECO:0000256" key="5">
    <source>
        <dbReference type="PROSITE-ProRule" id="PRU10141"/>
    </source>
</evidence>
<protein>
    <submittedName>
        <fullName evidence="8">Kinase-like protein</fullName>
    </submittedName>
</protein>
<dbReference type="InterPro" id="IPR000719">
    <property type="entry name" value="Prot_kinase_dom"/>
</dbReference>
<gene>
    <name evidence="8" type="ORF">BCR32DRAFT_201103</name>
</gene>
<dbReference type="PROSITE" id="PS00108">
    <property type="entry name" value="PROTEIN_KINASE_ST"/>
    <property type="match status" value="1"/>
</dbReference>
<feature type="binding site" evidence="4">
    <location>
        <position position="145"/>
    </location>
    <ligand>
        <name>ATP</name>
        <dbReference type="ChEBI" id="CHEBI:30616"/>
    </ligand>
</feature>
<dbReference type="OrthoDB" id="10252171at2759"/>
<dbReference type="InterPro" id="IPR017348">
    <property type="entry name" value="PIM1/2/3"/>
</dbReference>
<feature type="binding site" evidence="4">
    <location>
        <position position="98"/>
    </location>
    <ligand>
        <name>ATP</name>
        <dbReference type="ChEBI" id="CHEBI:30616"/>
    </ligand>
</feature>
<keyword evidence="6" id="KW-0723">Serine/threonine-protein kinase</keyword>
<dbReference type="SUPFAM" id="SSF56112">
    <property type="entry name" value="Protein kinase-like (PK-like)"/>
    <property type="match status" value="1"/>
</dbReference>
<dbReference type="GO" id="GO:0005829">
    <property type="term" value="C:cytosol"/>
    <property type="evidence" value="ECO:0007669"/>
    <property type="project" value="TreeGrafter"/>
</dbReference>
<dbReference type="InterPro" id="IPR017441">
    <property type="entry name" value="Protein_kinase_ATP_BS"/>
</dbReference>
<dbReference type="GO" id="GO:0043066">
    <property type="term" value="P:negative regulation of apoptotic process"/>
    <property type="evidence" value="ECO:0007669"/>
    <property type="project" value="InterPro"/>
</dbReference>
<organism evidence="8 9">
    <name type="scientific">Anaeromyces robustus</name>
    <dbReference type="NCBI Taxonomy" id="1754192"/>
    <lineage>
        <taxon>Eukaryota</taxon>
        <taxon>Fungi</taxon>
        <taxon>Fungi incertae sedis</taxon>
        <taxon>Chytridiomycota</taxon>
        <taxon>Chytridiomycota incertae sedis</taxon>
        <taxon>Neocallimastigomycetes</taxon>
        <taxon>Neocallimastigales</taxon>
        <taxon>Neocallimastigaceae</taxon>
        <taxon>Anaeromyces</taxon>
    </lineage>
</organism>
<keyword evidence="8" id="KW-0808">Transferase</keyword>
<feature type="binding site" evidence="4 5">
    <location>
        <position position="44"/>
    </location>
    <ligand>
        <name>ATP</name>
        <dbReference type="ChEBI" id="CHEBI:30616"/>
    </ligand>
</feature>
<dbReference type="InterPro" id="IPR008271">
    <property type="entry name" value="Ser/Thr_kinase_AS"/>
</dbReference>
<dbReference type="Gene3D" id="1.10.510.10">
    <property type="entry name" value="Transferase(Phosphotransferase) domain 1"/>
    <property type="match status" value="1"/>
</dbReference>
<dbReference type="GO" id="GO:0045719">
    <property type="term" value="P:negative regulation of glycogen biosynthetic process"/>
    <property type="evidence" value="ECO:0007669"/>
    <property type="project" value="TreeGrafter"/>
</dbReference>
<dbReference type="Gene3D" id="3.30.200.20">
    <property type="entry name" value="Phosphorylase Kinase, domain 1"/>
    <property type="match status" value="1"/>
</dbReference>
<dbReference type="GO" id="GO:0004674">
    <property type="term" value="F:protein serine/threonine kinase activity"/>
    <property type="evidence" value="ECO:0007669"/>
    <property type="project" value="UniProtKB-KW"/>
</dbReference>
<evidence type="ECO:0000313" key="9">
    <source>
        <dbReference type="Proteomes" id="UP000193944"/>
    </source>
</evidence>
<dbReference type="PIRSF" id="PIRSF037993">
    <property type="entry name" value="STPK_Pim-1"/>
    <property type="match status" value="1"/>
</dbReference>
<dbReference type="GO" id="GO:0005524">
    <property type="term" value="F:ATP binding"/>
    <property type="evidence" value="ECO:0007669"/>
    <property type="project" value="UniProtKB-UniRule"/>
</dbReference>
<keyword evidence="9" id="KW-1185">Reference proteome</keyword>
<evidence type="ECO:0000256" key="4">
    <source>
        <dbReference type="PIRSR" id="PIRSR037993-2"/>
    </source>
</evidence>
<accession>A0A1Y1XEJ5</accession>
<feature type="active site" description="Proton acceptor" evidence="3">
    <location>
        <position position="182"/>
    </location>
</feature>
<keyword evidence="1 5" id="KW-0547">Nucleotide-binding</keyword>
<dbReference type="Proteomes" id="UP000193944">
    <property type="component" value="Unassembled WGS sequence"/>
</dbReference>
<dbReference type="GO" id="GO:0005634">
    <property type="term" value="C:nucleus"/>
    <property type="evidence" value="ECO:0007669"/>
    <property type="project" value="TreeGrafter"/>
</dbReference>
<dbReference type="AlphaFoldDB" id="A0A1Y1XEJ5"/>
<evidence type="ECO:0000259" key="7">
    <source>
        <dbReference type="PROSITE" id="PS50011"/>
    </source>
</evidence>
<dbReference type="InterPro" id="IPR011009">
    <property type="entry name" value="Kinase-like_dom_sf"/>
</dbReference>
<comment type="caution">
    <text evidence="8">The sequence shown here is derived from an EMBL/GenBank/DDBJ whole genome shotgun (WGS) entry which is preliminary data.</text>
</comment>
<evidence type="ECO:0000256" key="1">
    <source>
        <dbReference type="ARBA" id="ARBA00022741"/>
    </source>
</evidence>
<evidence type="ECO:0000256" key="6">
    <source>
        <dbReference type="RuleBase" id="RU000304"/>
    </source>
</evidence>
<dbReference type="GO" id="GO:0035556">
    <property type="term" value="P:intracellular signal transduction"/>
    <property type="evidence" value="ECO:0007669"/>
    <property type="project" value="TreeGrafter"/>
</dbReference>
<reference evidence="8 9" key="1">
    <citation type="submission" date="2016-08" db="EMBL/GenBank/DDBJ databases">
        <title>A Parts List for Fungal Cellulosomes Revealed by Comparative Genomics.</title>
        <authorList>
            <consortium name="DOE Joint Genome Institute"/>
            <person name="Haitjema C.H."/>
            <person name="Gilmore S.P."/>
            <person name="Henske J.K."/>
            <person name="Solomon K.V."/>
            <person name="De Groot R."/>
            <person name="Kuo A."/>
            <person name="Mondo S.J."/>
            <person name="Salamov A.A."/>
            <person name="Labutti K."/>
            <person name="Zhao Z."/>
            <person name="Chiniquy J."/>
            <person name="Barry K."/>
            <person name="Brewer H.M."/>
            <person name="Purvine S.O."/>
            <person name="Wright A.T."/>
            <person name="Boxma B."/>
            <person name="Van Alen T."/>
            <person name="Hackstein J.H."/>
            <person name="Baker S.E."/>
            <person name="Grigoriev I.V."/>
            <person name="O'Malley M.A."/>
        </authorList>
    </citation>
    <scope>NUCLEOTIDE SEQUENCE [LARGE SCALE GENOMIC DNA]</scope>
    <source>
        <strain evidence="8 9">S4</strain>
    </source>
</reference>
<feature type="domain" description="Protein kinase" evidence="7">
    <location>
        <begin position="15"/>
        <end position="298"/>
    </location>
</feature>
<dbReference type="PROSITE" id="PS50011">
    <property type="entry name" value="PROTEIN_KINASE_DOM"/>
    <property type="match status" value="1"/>
</dbReference>
<sequence length="298" mass="34395">MSGKIHLSKYFNKHYIIGDLLGDGAFGFVLTAIRIADSTEVAIKFISKSKIPDDSWVDDPHIGRVPQEIAILNSINHPNIINFVEYINEDDYILLITELHGTEWDSSNPLLNPIKNPGLRLAKHQKPDEFKTDQEKVIRKRTSCDLFECIDTKITKATTQKIFAQIVLAIYYLHSLNIVHRDLKDENIVIDENYHVKLIDFGSASYIPKHPENYFTRFNGTTHFASPEIVKKKAYRGPEAEIWSLGVLLFTIVFGENPFQNKDEIMEGKYIFPSKIDPGKYINKKNKTFYYYYLCNII</sequence>
<keyword evidence="8" id="KW-0418">Kinase</keyword>
<comment type="similarity">
    <text evidence="6">Belongs to the protein kinase superfamily.</text>
</comment>
<reference evidence="8 9" key="2">
    <citation type="submission" date="2016-08" db="EMBL/GenBank/DDBJ databases">
        <title>Pervasive Adenine N6-methylation of Active Genes in Fungi.</title>
        <authorList>
            <consortium name="DOE Joint Genome Institute"/>
            <person name="Mondo S.J."/>
            <person name="Dannebaum R.O."/>
            <person name="Kuo R.C."/>
            <person name="Labutti K."/>
            <person name="Haridas S."/>
            <person name="Kuo A."/>
            <person name="Salamov A."/>
            <person name="Ahrendt S.R."/>
            <person name="Lipzen A."/>
            <person name="Sullivan W."/>
            <person name="Andreopoulos W.B."/>
            <person name="Clum A."/>
            <person name="Lindquist E."/>
            <person name="Daum C."/>
            <person name="Ramamoorthy G.K."/>
            <person name="Gryganskyi A."/>
            <person name="Culley D."/>
            <person name="Magnuson J.K."/>
            <person name="James T.Y."/>
            <person name="O'Malley M.A."/>
            <person name="Stajich J.E."/>
            <person name="Spatafora J.W."/>
            <person name="Visel A."/>
            <person name="Grigoriev I.V."/>
        </authorList>
    </citation>
    <scope>NUCLEOTIDE SEQUENCE [LARGE SCALE GENOMIC DNA]</scope>
    <source>
        <strain evidence="8 9">S4</strain>
    </source>
</reference>
<feature type="binding site" evidence="4">
    <location>
        <begin position="21"/>
        <end position="29"/>
    </location>
    <ligand>
        <name>ATP</name>
        <dbReference type="ChEBI" id="CHEBI:30616"/>
    </ligand>
</feature>
<dbReference type="STRING" id="1754192.A0A1Y1XEJ5"/>
<dbReference type="SMART" id="SM00220">
    <property type="entry name" value="S_TKc"/>
    <property type="match status" value="1"/>
</dbReference>
<proteinExistence type="inferred from homology"/>
<keyword evidence="2 4" id="KW-0067">ATP-binding</keyword>